<dbReference type="SUPFAM" id="SSF68923">
    <property type="entry name" value="PEP carboxykinase N-terminal domain"/>
    <property type="match status" value="1"/>
</dbReference>
<accession>A0A7C2Z494</accession>
<organism evidence="1">
    <name type="scientific">Fervidicoccus fontis</name>
    <dbReference type="NCBI Taxonomy" id="683846"/>
    <lineage>
        <taxon>Archaea</taxon>
        <taxon>Thermoproteota</taxon>
        <taxon>Thermoprotei</taxon>
        <taxon>Fervidicoccales</taxon>
        <taxon>Fervidicoccaceae</taxon>
        <taxon>Fervidicoccus</taxon>
    </lineage>
</organism>
<dbReference type="EMBL" id="DSFE01000081">
    <property type="protein sequence ID" value="HEU97941.1"/>
    <property type="molecule type" value="Genomic_DNA"/>
</dbReference>
<dbReference type="Pfam" id="PF01293">
    <property type="entry name" value="PEPCK_ATP"/>
    <property type="match status" value="1"/>
</dbReference>
<reference evidence="1" key="1">
    <citation type="journal article" date="2020" name="mSystems">
        <title>Genome- and Community-Level Interaction Insights into Carbon Utilization and Element Cycling Functions of Hydrothermarchaeota in Hydrothermal Sediment.</title>
        <authorList>
            <person name="Zhou Z."/>
            <person name="Liu Y."/>
            <person name="Xu W."/>
            <person name="Pan J."/>
            <person name="Luo Z.H."/>
            <person name="Li M."/>
        </authorList>
    </citation>
    <scope>NUCLEOTIDE SEQUENCE [LARGE SCALE GENOMIC DNA]</scope>
    <source>
        <strain evidence="1">SpSt-1259</strain>
    </source>
</reference>
<dbReference type="GO" id="GO:0004612">
    <property type="term" value="F:phosphoenolpyruvate carboxykinase (ATP) activity"/>
    <property type="evidence" value="ECO:0007669"/>
    <property type="project" value="InterPro"/>
</dbReference>
<name>A0A7C2Z494_9CREN</name>
<comment type="caution">
    <text evidence="1">The sequence shown here is derived from an EMBL/GenBank/DDBJ whole genome shotgun (WGS) entry which is preliminary data.</text>
</comment>
<protein>
    <submittedName>
        <fullName evidence="1">Phosphoenolpyruvate carboxykinase (ATP)</fullName>
    </submittedName>
</protein>
<proteinExistence type="predicted"/>
<evidence type="ECO:0000313" key="1">
    <source>
        <dbReference type="EMBL" id="HEU97941.1"/>
    </source>
</evidence>
<dbReference type="AlphaFoldDB" id="A0A7C2Z494"/>
<dbReference type="SUPFAM" id="SSF53795">
    <property type="entry name" value="PEP carboxykinase-like"/>
    <property type="match status" value="1"/>
</dbReference>
<gene>
    <name evidence="1" type="ORF">ENO36_03700</name>
</gene>
<dbReference type="InterPro" id="IPR001272">
    <property type="entry name" value="PEP_carboxykinase_ATP"/>
</dbReference>
<dbReference type="InterPro" id="IPR008210">
    <property type="entry name" value="PEP_carboxykinase_N"/>
</dbReference>
<dbReference type="GO" id="GO:0006094">
    <property type="term" value="P:gluconeogenesis"/>
    <property type="evidence" value="ECO:0007669"/>
    <property type="project" value="InterPro"/>
</dbReference>
<dbReference type="GO" id="GO:0005524">
    <property type="term" value="F:ATP binding"/>
    <property type="evidence" value="ECO:0007669"/>
    <property type="project" value="InterPro"/>
</dbReference>
<dbReference type="Gene3D" id="3.40.449.10">
    <property type="entry name" value="Phosphoenolpyruvate Carboxykinase, domain 1"/>
    <property type="match status" value="1"/>
</dbReference>
<sequence length="595" mass="68265">MSELIPKLDEITPDNFLKSLNSIFMYKQKAGLTPYLDNPNDLLQRAKLYATHFRNGSFGWASNIWSRSAANTVVINDENEMKKEHKLLLLRVLEHILAQGPMIKVDGAYGSPNSKVRMNVRVFVDPQFPDLAYRWRQLVFPPDKGKEPDVTLIVIPHYLGNPLIPGTDKMMAVIRFPHHNFTVITLSSYQGEIKKGALCHWIFYAYKKGCTGEHAALREFTVKTVDDKWKRVVLAIWGLTGSGKSTHGFYVWTEKNSETYKKLFGINPLDYVKDQEIKNDDIVAICEDRVYGSELGAWTKTEDLTPELEAMWRGAMSPRALHENTEFDEKGFPSFEGKLFQYFGSPNRNARSVLYLEDTGYFRGNVDSTGRLNAAVFLSPGYFTDYAWVKINDPSFAAKVLADGRTVGHAAQARELVGKVRFVPRFTEFTIGVKDDVHVIRFYEFLKKWKEEGHEVNIYQWNTTGRIVAKYRWVEKKLGEKTIMAPEPILQEVNGILKPIGGERPLIEETELFLLQAEREAVDWEPHPVWGEKVLVPKRVPGITDERLKQLNPLSYISMEEFRQLLKAQLEESKYNLTKLGLKLPPEIMNAMDFE</sequence>
<dbReference type="Proteomes" id="UP000885664">
    <property type="component" value="Unassembled WGS sequence"/>
</dbReference>